<dbReference type="RefSeq" id="WP_268905412.1">
    <property type="nucleotide sequence ID" value="NZ_JAPTGG010000025.1"/>
</dbReference>
<sequence length="335" mass="36926">MKISRLYLHLTIAVTLGAANSTFVQAASDDHDHDHEVHTTEDTQHGESEDHKHQNEYSDTDNQSHDDEENTSRIDSNMATQVGIGTTAATEQTLHQAITSYGVLSTGPEQLSHMRARFSGLITSVKASIGDTVKAGDLLAEVESDASLKKYSVRAPISGTIVQRHANTGEVTKDQVLFSIADFDTLWAEFRIYPAQSGNVVAGQTVEVISDTQRMTGKISHIIPALDKPYQLARVPLDNRQLGLSPGLLVEGRIIIDEFNVPLAVEKNGVQQLGGRSGVFVQEEDTYHFAPLVLGRKDEHYVEVLSGLEESQRYVNRNSYLIKADIEKSEAEHEH</sequence>
<evidence type="ECO:0000259" key="5">
    <source>
        <dbReference type="Pfam" id="PF25973"/>
    </source>
</evidence>
<proteinExistence type="predicted"/>
<feature type="domain" description="CzcB-like barrel-sandwich hybrid" evidence="5">
    <location>
        <begin position="111"/>
        <end position="182"/>
    </location>
</feature>
<feature type="domain" description="CzcB-like C-terminal circularly permuted SH3-like" evidence="6">
    <location>
        <begin position="263"/>
        <end position="323"/>
    </location>
</feature>
<protein>
    <submittedName>
        <fullName evidence="7">Efflux RND transporter periplasmic adaptor subunit</fullName>
    </submittedName>
</protein>
<keyword evidence="1" id="KW-0813">Transport</keyword>
<dbReference type="GO" id="GO:0060003">
    <property type="term" value="P:copper ion export"/>
    <property type="evidence" value="ECO:0007669"/>
    <property type="project" value="TreeGrafter"/>
</dbReference>
<dbReference type="Proteomes" id="UP001069090">
    <property type="component" value="Unassembled WGS sequence"/>
</dbReference>
<evidence type="ECO:0000256" key="3">
    <source>
        <dbReference type="SAM" id="SignalP"/>
    </source>
</evidence>
<evidence type="ECO:0000259" key="4">
    <source>
        <dbReference type="Pfam" id="PF25954"/>
    </source>
</evidence>
<dbReference type="Gene3D" id="2.40.30.170">
    <property type="match status" value="1"/>
</dbReference>
<evidence type="ECO:0000313" key="7">
    <source>
        <dbReference type="EMBL" id="MCZ0867168.1"/>
    </source>
</evidence>
<keyword evidence="8" id="KW-1185">Reference proteome</keyword>
<dbReference type="GO" id="GO:0046914">
    <property type="term" value="F:transition metal ion binding"/>
    <property type="evidence" value="ECO:0007669"/>
    <property type="project" value="TreeGrafter"/>
</dbReference>
<dbReference type="PANTHER" id="PTHR30097">
    <property type="entry name" value="CATION EFFLUX SYSTEM PROTEIN CUSB"/>
    <property type="match status" value="1"/>
</dbReference>
<dbReference type="Gene3D" id="2.40.50.100">
    <property type="match status" value="1"/>
</dbReference>
<evidence type="ECO:0000256" key="1">
    <source>
        <dbReference type="ARBA" id="ARBA00022448"/>
    </source>
</evidence>
<name>A0A9J6RSL6_9GAMM</name>
<feature type="domain" description="CusB-like beta-barrel" evidence="4">
    <location>
        <begin position="185"/>
        <end position="253"/>
    </location>
</feature>
<dbReference type="AlphaFoldDB" id="A0A9J6RSL6"/>
<dbReference type="SUPFAM" id="SSF51230">
    <property type="entry name" value="Single hybrid motif"/>
    <property type="match status" value="1"/>
</dbReference>
<dbReference type="Pfam" id="PF25973">
    <property type="entry name" value="BSH_CzcB"/>
    <property type="match status" value="1"/>
</dbReference>
<evidence type="ECO:0000313" key="8">
    <source>
        <dbReference type="Proteomes" id="UP001069090"/>
    </source>
</evidence>
<dbReference type="GO" id="GO:0030288">
    <property type="term" value="C:outer membrane-bounded periplasmic space"/>
    <property type="evidence" value="ECO:0007669"/>
    <property type="project" value="TreeGrafter"/>
</dbReference>
<dbReference type="InterPro" id="IPR058649">
    <property type="entry name" value="CzcB_C"/>
</dbReference>
<feature type="chain" id="PRO_5039931698" evidence="3">
    <location>
        <begin position="27"/>
        <end position="335"/>
    </location>
</feature>
<evidence type="ECO:0000259" key="6">
    <source>
        <dbReference type="Pfam" id="PF25975"/>
    </source>
</evidence>
<accession>A0A9J6RSL6</accession>
<dbReference type="CDD" id="cd06850">
    <property type="entry name" value="biotinyl_domain"/>
    <property type="match status" value="1"/>
</dbReference>
<dbReference type="GO" id="GO:0015679">
    <property type="term" value="P:plasma membrane copper ion transport"/>
    <property type="evidence" value="ECO:0007669"/>
    <property type="project" value="TreeGrafter"/>
</dbReference>
<keyword evidence="3" id="KW-0732">Signal</keyword>
<dbReference type="InterPro" id="IPR058647">
    <property type="entry name" value="BSH_CzcB-like"/>
</dbReference>
<feature type="region of interest" description="Disordered" evidence="2">
    <location>
        <begin position="27"/>
        <end position="79"/>
    </location>
</feature>
<dbReference type="Pfam" id="PF25975">
    <property type="entry name" value="CzcB_C"/>
    <property type="match status" value="1"/>
</dbReference>
<dbReference type="InterPro" id="IPR011053">
    <property type="entry name" value="Single_hybrid_motif"/>
</dbReference>
<dbReference type="EMBL" id="JAPTGG010000025">
    <property type="protein sequence ID" value="MCZ0867168.1"/>
    <property type="molecule type" value="Genomic_DNA"/>
</dbReference>
<dbReference type="Pfam" id="PF25954">
    <property type="entry name" value="Beta-barrel_RND_2"/>
    <property type="match status" value="1"/>
</dbReference>
<feature type="signal peptide" evidence="3">
    <location>
        <begin position="1"/>
        <end position="26"/>
    </location>
</feature>
<evidence type="ECO:0000256" key="2">
    <source>
        <dbReference type="SAM" id="MobiDB-lite"/>
    </source>
</evidence>
<feature type="compositionally biased region" description="Basic and acidic residues" evidence="2">
    <location>
        <begin position="28"/>
        <end position="56"/>
    </location>
</feature>
<dbReference type="Gene3D" id="2.40.420.20">
    <property type="match status" value="1"/>
</dbReference>
<comment type="caution">
    <text evidence="7">The sequence shown here is derived from an EMBL/GenBank/DDBJ whole genome shotgun (WGS) entry which is preliminary data.</text>
</comment>
<gene>
    <name evidence="7" type="ORF">O0V09_18375</name>
</gene>
<dbReference type="PANTHER" id="PTHR30097:SF4">
    <property type="entry name" value="SLR6042 PROTEIN"/>
    <property type="match status" value="1"/>
</dbReference>
<reference evidence="7 8" key="1">
    <citation type="submission" date="2022-12" db="EMBL/GenBank/DDBJ databases">
        <title>Dasania phycosphaerae sp. nov., isolated from particulate material of the south coast of Korea.</title>
        <authorList>
            <person name="Jiang Y."/>
        </authorList>
    </citation>
    <scope>NUCLEOTIDE SEQUENCE [LARGE SCALE GENOMIC DNA]</scope>
    <source>
        <strain evidence="7 8">GY-19</strain>
    </source>
</reference>
<organism evidence="7 8">
    <name type="scientific">Dasania phycosphaerae</name>
    <dbReference type="NCBI Taxonomy" id="2950436"/>
    <lineage>
        <taxon>Bacteria</taxon>
        <taxon>Pseudomonadati</taxon>
        <taxon>Pseudomonadota</taxon>
        <taxon>Gammaproteobacteria</taxon>
        <taxon>Cellvibrionales</taxon>
        <taxon>Spongiibacteraceae</taxon>
        <taxon>Dasania</taxon>
    </lineage>
</organism>
<dbReference type="InterPro" id="IPR058792">
    <property type="entry name" value="Beta-barrel_RND_2"/>
</dbReference>
<dbReference type="InterPro" id="IPR051909">
    <property type="entry name" value="MFP_Cation_Efflux"/>
</dbReference>